<dbReference type="EMBL" id="SMKA01000005">
    <property type="protein sequence ID" value="TDC34871.1"/>
    <property type="molecule type" value="Genomic_DNA"/>
</dbReference>
<dbReference type="AlphaFoldDB" id="A0A4R4QGP4"/>
<dbReference type="OrthoDB" id="3806702at2"/>
<protein>
    <submittedName>
        <fullName evidence="2">Uncharacterized protein</fullName>
    </submittedName>
</protein>
<organism evidence="2 3">
    <name type="scientific">Kribbella albertanoniae</name>
    <dbReference type="NCBI Taxonomy" id="1266829"/>
    <lineage>
        <taxon>Bacteria</taxon>
        <taxon>Bacillati</taxon>
        <taxon>Actinomycetota</taxon>
        <taxon>Actinomycetes</taxon>
        <taxon>Propionibacteriales</taxon>
        <taxon>Kribbellaceae</taxon>
        <taxon>Kribbella</taxon>
    </lineage>
</organism>
<feature type="signal peptide" evidence="1">
    <location>
        <begin position="1"/>
        <end position="23"/>
    </location>
</feature>
<gene>
    <name evidence="2" type="ORF">E1261_02935</name>
</gene>
<evidence type="ECO:0000313" key="3">
    <source>
        <dbReference type="Proteomes" id="UP000295075"/>
    </source>
</evidence>
<keyword evidence="3" id="KW-1185">Reference proteome</keyword>
<evidence type="ECO:0000256" key="1">
    <source>
        <dbReference type="SAM" id="SignalP"/>
    </source>
</evidence>
<evidence type="ECO:0000313" key="2">
    <source>
        <dbReference type="EMBL" id="TDC34871.1"/>
    </source>
</evidence>
<reference evidence="2 3" key="1">
    <citation type="submission" date="2019-03" db="EMBL/GenBank/DDBJ databases">
        <title>Draft genome sequences of novel Actinobacteria.</title>
        <authorList>
            <person name="Sahin N."/>
            <person name="Ay H."/>
            <person name="Saygin H."/>
        </authorList>
    </citation>
    <scope>NUCLEOTIDE SEQUENCE [LARGE SCALE GENOMIC DNA]</scope>
    <source>
        <strain evidence="2 3">JCM 30547</strain>
    </source>
</reference>
<proteinExistence type="predicted"/>
<name>A0A4R4QGP4_9ACTN</name>
<sequence length="355" mass="37261">MRARVIAAVLVAPLIGLALTAPAAQATPDPDLTVTAARIIRTTPVAVSSLNLVPVTVEVDAQYTEPDAGPDTMLNANLERTGGSGPLTYLIATPLTRYEGTTQNGKWRGTVLVPSTADGKFELAGVMVGPWSSISNGGMTSPTPVPSPRPTLTVVGTNVPKITARVIPDPVPYGQGYSIRWSVINGQTGKPYGTRLKVWLRNDNGCAEAFGGPVDLTDTNGYVTKAYPASLTDYLNCLQLPGGPIPLAGFGFFVNRLPRAVVVSATPSRTSAPVGTIVPVNGTVSGSPSYCPVNLQRLYGATAWRTVGTAKVRLSGRYTVNAQPAYKGNIPYRVSFPACTNFKAGVSRTFTIKGV</sequence>
<accession>A0A4R4QGP4</accession>
<feature type="chain" id="PRO_5039612101" evidence="1">
    <location>
        <begin position="24"/>
        <end position="355"/>
    </location>
</feature>
<dbReference type="Proteomes" id="UP000295075">
    <property type="component" value="Unassembled WGS sequence"/>
</dbReference>
<dbReference type="RefSeq" id="WP_132401354.1">
    <property type="nucleotide sequence ID" value="NZ_SMKA01000005.1"/>
</dbReference>
<comment type="caution">
    <text evidence="2">The sequence shown here is derived from an EMBL/GenBank/DDBJ whole genome shotgun (WGS) entry which is preliminary data.</text>
</comment>
<keyword evidence="1" id="KW-0732">Signal</keyword>